<accession>A0A9P7GFM4</accession>
<dbReference type="SUPFAM" id="SSF56300">
    <property type="entry name" value="Metallo-dependent phosphatases"/>
    <property type="match status" value="1"/>
</dbReference>
<dbReference type="AlphaFoldDB" id="A0A9P7GFM4"/>
<sequence>MKAATVLYSLSALSAVYACGDGPGHIHHRRARRENITPPSRPLEWGDINIIHTTDTHGWLLGHQKASSPEPNYSGTFGDFSSFVTHMKAIALKKDVDLLLVDSGDIHDGTGLTDGYPPGGVDAHDSNVFFAKLPYDLLAIGNHELYVYEDTLDIYKNFIPKFKGRYLSSNANITLPCPGGKPRSVPVGNRYAKFKTRK</sequence>
<dbReference type="Pfam" id="PF00149">
    <property type="entry name" value="Metallophos"/>
    <property type="match status" value="1"/>
</dbReference>
<feature type="signal peptide" evidence="1">
    <location>
        <begin position="1"/>
        <end position="18"/>
    </location>
</feature>
<evidence type="ECO:0000313" key="4">
    <source>
        <dbReference type="Proteomes" id="UP000775547"/>
    </source>
</evidence>
<dbReference type="GO" id="GO:0005829">
    <property type="term" value="C:cytosol"/>
    <property type="evidence" value="ECO:0007669"/>
    <property type="project" value="TreeGrafter"/>
</dbReference>
<comment type="caution">
    <text evidence="3">The sequence shown here is derived from an EMBL/GenBank/DDBJ whole genome shotgun (WGS) entry which is preliminary data.</text>
</comment>
<dbReference type="EMBL" id="JABCKV010000026">
    <property type="protein sequence ID" value="KAG5646107.1"/>
    <property type="molecule type" value="Genomic_DNA"/>
</dbReference>
<dbReference type="GO" id="GO:0016787">
    <property type="term" value="F:hydrolase activity"/>
    <property type="evidence" value="ECO:0007669"/>
    <property type="project" value="InterPro"/>
</dbReference>
<dbReference type="Gene3D" id="3.60.21.10">
    <property type="match status" value="1"/>
</dbReference>
<evidence type="ECO:0000313" key="3">
    <source>
        <dbReference type="EMBL" id="KAG5646107.1"/>
    </source>
</evidence>
<feature type="chain" id="PRO_5040246206" description="Calcineurin-like phosphoesterase domain-containing protein" evidence="1">
    <location>
        <begin position="19"/>
        <end position="198"/>
    </location>
</feature>
<dbReference type="PROSITE" id="PS51257">
    <property type="entry name" value="PROKAR_LIPOPROTEIN"/>
    <property type="match status" value="1"/>
</dbReference>
<evidence type="ECO:0000256" key="1">
    <source>
        <dbReference type="SAM" id="SignalP"/>
    </source>
</evidence>
<keyword evidence="1" id="KW-0732">Signal</keyword>
<dbReference type="PANTHER" id="PTHR11575">
    <property type="entry name" value="5'-NUCLEOTIDASE-RELATED"/>
    <property type="match status" value="1"/>
</dbReference>
<evidence type="ECO:0000259" key="2">
    <source>
        <dbReference type="Pfam" id="PF00149"/>
    </source>
</evidence>
<protein>
    <recommendedName>
        <fullName evidence="2">Calcineurin-like phosphoesterase domain-containing protein</fullName>
    </recommendedName>
</protein>
<name>A0A9P7GFM4_9AGAR</name>
<proteinExistence type="predicted"/>
<dbReference type="OrthoDB" id="7722975at2759"/>
<dbReference type="InterPro" id="IPR006179">
    <property type="entry name" value="5_nucleotidase/apyrase"/>
</dbReference>
<gene>
    <name evidence="3" type="ORF">DXG03_004346</name>
</gene>
<dbReference type="InterPro" id="IPR029052">
    <property type="entry name" value="Metallo-depent_PP-like"/>
</dbReference>
<dbReference type="Proteomes" id="UP000775547">
    <property type="component" value="Unassembled WGS sequence"/>
</dbReference>
<reference evidence="3" key="2">
    <citation type="submission" date="2021-10" db="EMBL/GenBank/DDBJ databases">
        <title>Phylogenomics reveals ancestral predisposition of the termite-cultivated fungus Termitomyces towards a domesticated lifestyle.</title>
        <authorList>
            <person name="Auxier B."/>
            <person name="Grum-Grzhimaylo A."/>
            <person name="Cardenas M.E."/>
            <person name="Lodge J.D."/>
            <person name="Laessoe T."/>
            <person name="Pedersen O."/>
            <person name="Smith M.E."/>
            <person name="Kuyper T.W."/>
            <person name="Franco-Molano E.A."/>
            <person name="Baroni T.J."/>
            <person name="Aanen D.K."/>
        </authorList>
    </citation>
    <scope>NUCLEOTIDE SEQUENCE</scope>
    <source>
        <strain evidence="3">AP01</strain>
        <tissue evidence="3">Mycelium</tissue>
    </source>
</reference>
<keyword evidence="4" id="KW-1185">Reference proteome</keyword>
<feature type="domain" description="Calcineurin-like phosphoesterase" evidence="2">
    <location>
        <begin position="49"/>
        <end position="178"/>
    </location>
</feature>
<dbReference type="GO" id="GO:0009166">
    <property type="term" value="P:nucleotide catabolic process"/>
    <property type="evidence" value="ECO:0007669"/>
    <property type="project" value="InterPro"/>
</dbReference>
<reference evidence="3" key="1">
    <citation type="submission" date="2020-07" db="EMBL/GenBank/DDBJ databases">
        <authorList>
            <person name="Nieuwenhuis M."/>
            <person name="Van De Peppel L.J.J."/>
        </authorList>
    </citation>
    <scope>NUCLEOTIDE SEQUENCE</scope>
    <source>
        <strain evidence="3">AP01</strain>
        <tissue evidence="3">Mycelium</tissue>
    </source>
</reference>
<dbReference type="PANTHER" id="PTHR11575:SF22">
    <property type="entry name" value="ADL392WP"/>
    <property type="match status" value="1"/>
</dbReference>
<organism evidence="3 4">
    <name type="scientific">Asterophora parasitica</name>
    <dbReference type="NCBI Taxonomy" id="117018"/>
    <lineage>
        <taxon>Eukaryota</taxon>
        <taxon>Fungi</taxon>
        <taxon>Dikarya</taxon>
        <taxon>Basidiomycota</taxon>
        <taxon>Agaricomycotina</taxon>
        <taxon>Agaricomycetes</taxon>
        <taxon>Agaricomycetidae</taxon>
        <taxon>Agaricales</taxon>
        <taxon>Tricholomatineae</taxon>
        <taxon>Lyophyllaceae</taxon>
        <taxon>Asterophora</taxon>
    </lineage>
</organism>
<dbReference type="InterPro" id="IPR004843">
    <property type="entry name" value="Calcineurin-like_PHP"/>
</dbReference>